<gene>
    <name evidence="9" type="ORF">QE152_g13061</name>
</gene>
<dbReference type="PANTHER" id="PTHR22762">
    <property type="entry name" value="ALPHA-GLUCOSIDASE"/>
    <property type="match status" value="1"/>
</dbReference>
<comment type="caution">
    <text evidence="9">The sequence shown here is derived from an EMBL/GenBank/DDBJ whole genome shotgun (WGS) entry which is preliminary data.</text>
</comment>
<keyword evidence="7" id="KW-0812">Transmembrane</keyword>
<dbReference type="CDD" id="cd00111">
    <property type="entry name" value="Trefoil"/>
    <property type="match status" value="1"/>
</dbReference>
<dbReference type="CDD" id="cd14752">
    <property type="entry name" value="GH31_N"/>
    <property type="match status" value="1"/>
</dbReference>
<dbReference type="PANTHER" id="PTHR22762:SF131">
    <property type="entry name" value="GLYCOSIDE HYDROLASE FAMILY 31 N-TERMINAL DOMAIN-CONTAINING PROTEIN"/>
    <property type="match status" value="1"/>
</dbReference>
<dbReference type="FunFam" id="2.60.40.1760:FF:000001">
    <property type="entry name" value="Maltase-glucoamylase, intestinal"/>
    <property type="match status" value="1"/>
</dbReference>
<evidence type="ECO:0000259" key="8">
    <source>
        <dbReference type="PROSITE" id="PS51448"/>
    </source>
</evidence>
<dbReference type="PROSITE" id="PS51448">
    <property type="entry name" value="P_TREFOIL_2"/>
    <property type="match status" value="1"/>
</dbReference>
<evidence type="ECO:0000256" key="5">
    <source>
        <dbReference type="PROSITE-ProRule" id="PRU00779"/>
    </source>
</evidence>
<evidence type="ECO:0000313" key="9">
    <source>
        <dbReference type="EMBL" id="KAK9732178.1"/>
    </source>
</evidence>
<keyword evidence="6" id="KW-0326">Glycosidase</keyword>
<dbReference type="Pfam" id="PF01055">
    <property type="entry name" value="Glyco_hydro_31_2nd"/>
    <property type="match status" value="1"/>
</dbReference>
<evidence type="ECO:0000256" key="2">
    <source>
        <dbReference type="ARBA" id="ARBA00007806"/>
    </source>
</evidence>
<dbReference type="Proteomes" id="UP001458880">
    <property type="component" value="Unassembled WGS sequence"/>
</dbReference>
<dbReference type="InterPro" id="IPR017957">
    <property type="entry name" value="P_trefoil_CS"/>
</dbReference>
<sequence>MTRIRDLLISFRTRRAQRLNNCDIVSFESFRNENVSDFPKVKESSLTESYKRSPISNKGRDYVKFSSQSTKSDCSRPTLATSLLLIVLMAVFLILPIIYLLHCFGIIQISKQEFQHSHFALKAQDHYTPSTIVHDSLRLGKFYKKFGRSVLPPPPQPDQSECKVVKDINKFDCYPEDGATEEKCNARGCCWSTTKSKRFHNYKNMSVPLNMPYCFYPSNFPTYKYVNASETAFGLVIFLKRNYRTPYPNDAETLKMTVKYETQDRLHIKITNPTQNRFESPYPEVPIVDKADENLNYIFVMDERNTGFKVLRKSDNTVLFDTTGIRNLIFADQLLQISSRLPSKYIYGLGEHRANLMLDTNWQQFTMFNRDGAPAENANLYGSHPFYLVMEESGISHGVFLLNSNAMDVILQPKPAITFRPIGGVLDFYFFLGPTPSDVISQYTDLIGRPFLPAYWSLGFHLCRFGYKSVNDTRDIMQRNIDAGILIDTQWNDLDYMNNSNDFTYDHKNFKALPQFVKELHSNGMHYIPLVDPGISASEPPGTYPPYDKGIEMDILVKNSSGLPFIGKVWNRASTVWPDFTHPRTVDYWTLMLRSMHDSFAFDGAWIDMNEPANFLSGSFNGAQCTTVLLSMVLGLI</sequence>
<keyword evidence="6 9" id="KW-0378">Hydrolase</keyword>
<dbReference type="GO" id="GO:0012505">
    <property type="term" value="C:endomembrane system"/>
    <property type="evidence" value="ECO:0007669"/>
    <property type="project" value="UniProtKB-SubCell"/>
</dbReference>
<dbReference type="GO" id="GO:0004558">
    <property type="term" value="F:alpha-1,4-glucosidase activity"/>
    <property type="evidence" value="ECO:0007669"/>
    <property type="project" value="TreeGrafter"/>
</dbReference>
<dbReference type="Gene3D" id="3.20.20.80">
    <property type="entry name" value="Glycosidases"/>
    <property type="match status" value="1"/>
</dbReference>
<reference evidence="9 10" key="1">
    <citation type="journal article" date="2024" name="BMC Genomics">
        <title>De novo assembly and annotation of Popillia japonica's genome with initial clues to its potential as an invasive pest.</title>
        <authorList>
            <person name="Cucini C."/>
            <person name="Boschi S."/>
            <person name="Funari R."/>
            <person name="Cardaioli E."/>
            <person name="Iannotti N."/>
            <person name="Marturano G."/>
            <person name="Paoli F."/>
            <person name="Bruttini M."/>
            <person name="Carapelli A."/>
            <person name="Frati F."/>
            <person name="Nardi F."/>
        </authorList>
    </citation>
    <scope>NUCLEOTIDE SEQUENCE [LARGE SCALE GENOMIC DNA]</scope>
    <source>
        <strain evidence="9">DMR45628</strain>
    </source>
</reference>
<organism evidence="9 10">
    <name type="scientific">Popillia japonica</name>
    <name type="common">Japanese beetle</name>
    <dbReference type="NCBI Taxonomy" id="7064"/>
    <lineage>
        <taxon>Eukaryota</taxon>
        <taxon>Metazoa</taxon>
        <taxon>Ecdysozoa</taxon>
        <taxon>Arthropoda</taxon>
        <taxon>Hexapoda</taxon>
        <taxon>Insecta</taxon>
        <taxon>Pterygota</taxon>
        <taxon>Neoptera</taxon>
        <taxon>Endopterygota</taxon>
        <taxon>Coleoptera</taxon>
        <taxon>Polyphaga</taxon>
        <taxon>Scarabaeiformia</taxon>
        <taxon>Scarabaeidae</taxon>
        <taxon>Rutelinae</taxon>
        <taxon>Popillia</taxon>
    </lineage>
</organism>
<dbReference type="Gene3D" id="4.10.110.10">
    <property type="entry name" value="Spasmolytic Protein, domain 1"/>
    <property type="match status" value="1"/>
</dbReference>
<dbReference type="GO" id="GO:0030246">
    <property type="term" value="F:carbohydrate binding"/>
    <property type="evidence" value="ECO:0007669"/>
    <property type="project" value="InterPro"/>
</dbReference>
<keyword evidence="7" id="KW-1133">Transmembrane helix</keyword>
<dbReference type="Gene3D" id="2.60.40.1760">
    <property type="entry name" value="glycosyl hydrolase (family 31)"/>
    <property type="match status" value="1"/>
</dbReference>
<dbReference type="AlphaFoldDB" id="A0AAW1LDY9"/>
<evidence type="ECO:0000256" key="1">
    <source>
        <dbReference type="ARBA" id="ARBA00004308"/>
    </source>
</evidence>
<accession>A0AAW1LDY9</accession>
<dbReference type="InterPro" id="IPR000519">
    <property type="entry name" value="P_trefoil_dom"/>
</dbReference>
<dbReference type="SUPFAM" id="SSF51445">
    <property type="entry name" value="(Trans)glycosidases"/>
    <property type="match status" value="1"/>
</dbReference>
<dbReference type="InterPro" id="IPR000322">
    <property type="entry name" value="Glyco_hydro_31_TIM"/>
</dbReference>
<feature type="transmembrane region" description="Helical" evidence="7">
    <location>
        <begin position="79"/>
        <end position="101"/>
    </location>
</feature>
<evidence type="ECO:0000256" key="4">
    <source>
        <dbReference type="ARBA" id="ARBA00023157"/>
    </source>
</evidence>
<dbReference type="EMBL" id="JASPKY010000121">
    <property type="protein sequence ID" value="KAK9732178.1"/>
    <property type="molecule type" value="Genomic_DNA"/>
</dbReference>
<dbReference type="Pfam" id="PF13802">
    <property type="entry name" value="Gal_mutarotas_2"/>
    <property type="match status" value="1"/>
</dbReference>
<evidence type="ECO:0000256" key="3">
    <source>
        <dbReference type="ARBA" id="ARBA00023136"/>
    </source>
</evidence>
<keyword evidence="3 7" id="KW-0472">Membrane</keyword>
<dbReference type="InterPro" id="IPR011013">
    <property type="entry name" value="Gal_mutarotase_sf_dom"/>
</dbReference>
<dbReference type="InterPro" id="IPR017853">
    <property type="entry name" value="GH"/>
</dbReference>
<proteinExistence type="inferred from homology"/>
<dbReference type="SMART" id="SM00018">
    <property type="entry name" value="PD"/>
    <property type="match status" value="1"/>
</dbReference>
<evidence type="ECO:0000313" key="10">
    <source>
        <dbReference type="Proteomes" id="UP001458880"/>
    </source>
</evidence>
<evidence type="ECO:0000256" key="6">
    <source>
        <dbReference type="RuleBase" id="RU361185"/>
    </source>
</evidence>
<comment type="subcellular location">
    <subcellularLocation>
        <location evidence="1">Endomembrane system</location>
    </subcellularLocation>
</comment>
<dbReference type="Pfam" id="PF00088">
    <property type="entry name" value="Trefoil"/>
    <property type="match status" value="1"/>
</dbReference>
<dbReference type="PROSITE" id="PS00025">
    <property type="entry name" value="P_TREFOIL_1"/>
    <property type="match status" value="1"/>
</dbReference>
<comment type="similarity">
    <text evidence="2 6">Belongs to the glycosyl hydrolase 31 family.</text>
</comment>
<comment type="caution">
    <text evidence="5">Lacks conserved residue(s) required for the propagation of feature annotation.</text>
</comment>
<name>A0AAW1LDY9_POPJA</name>
<evidence type="ECO:0000256" key="7">
    <source>
        <dbReference type="SAM" id="Phobius"/>
    </source>
</evidence>
<dbReference type="SUPFAM" id="SSF74650">
    <property type="entry name" value="Galactose mutarotase-like"/>
    <property type="match status" value="1"/>
</dbReference>
<protein>
    <submittedName>
        <fullName evidence="9">Glycosyl hydrolases family 31</fullName>
    </submittedName>
</protein>
<dbReference type="InterPro" id="IPR025887">
    <property type="entry name" value="Glyco_hydro_31_N_dom"/>
</dbReference>
<feature type="domain" description="P-type" evidence="8">
    <location>
        <begin position="160"/>
        <end position="218"/>
    </location>
</feature>
<dbReference type="GO" id="GO:0005975">
    <property type="term" value="P:carbohydrate metabolic process"/>
    <property type="evidence" value="ECO:0007669"/>
    <property type="project" value="InterPro"/>
</dbReference>
<keyword evidence="10" id="KW-1185">Reference proteome</keyword>
<keyword evidence="4" id="KW-1015">Disulfide bond</keyword>
<dbReference type="InterPro" id="IPR044913">
    <property type="entry name" value="P_trefoil_dom_sf"/>
</dbReference>